<evidence type="ECO:0000313" key="2">
    <source>
        <dbReference type="Proteomes" id="UP001054945"/>
    </source>
</evidence>
<gene>
    <name evidence="1" type="ORF">CEXT_489361</name>
</gene>
<organism evidence="1 2">
    <name type="scientific">Caerostris extrusa</name>
    <name type="common">Bark spider</name>
    <name type="synonym">Caerostris bankana</name>
    <dbReference type="NCBI Taxonomy" id="172846"/>
    <lineage>
        <taxon>Eukaryota</taxon>
        <taxon>Metazoa</taxon>
        <taxon>Ecdysozoa</taxon>
        <taxon>Arthropoda</taxon>
        <taxon>Chelicerata</taxon>
        <taxon>Arachnida</taxon>
        <taxon>Araneae</taxon>
        <taxon>Araneomorphae</taxon>
        <taxon>Entelegynae</taxon>
        <taxon>Araneoidea</taxon>
        <taxon>Araneidae</taxon>
        <taxon>Caerostris</taxon>
    </lineage>
</organism>
<reference evidence="1 2" key="1">
    <citation type="submission" date="2021-06" db="EMBL/GenBank/DDBJ databases">
        <title>Caerostris extrusa draft genome.</title>
        <authorList>
            <person name="Kono N."/>
            <person name="Arakawa K."/>
        </authorList>
    </citation>
    <scope>NUCLEOTIDE SEQUENCE [LARGE SCALE GENOMIC DNA]</scope>
</reference>
<name>A0AAV4T955_CAEEX</name>
<comment type="caution">
    <text evidence="1">The sequence shown here is derived from an EMBL/GenBank/DDBJ whole genome shotgun (WGS) entry which is preliminary data.</text>
</comment>
<sequence length="142" mass="15477">MKTTRKLSILADILAMPKAFCSPIGKGKKKDHVQGIPADAHRLMSTDLTVMQLNLLPSCQSRDASFADGGRSPRREDIGEISGVVNQAEVTELKTHTCGVVFLEGYLFPEVFTAGSPKQMSLRMSGVQLQETWNRSSSLGPQ</sequence>
<dbReference type="AlphaFoldDB" id="A0AAV4T955"/>
<protein>
    <submittedName>
        <fullName evidence="1">Uncharacterized protein</fullName>
    </submittedName>
</protein>
<dbReference type="EMBL" id="BPLR01010702">
    <property type="protein sequence ID" value="GIY41262.1"/>
    <property type="molecule type" value="Genomic_DNA"/>
</dbReference>
<evidence type="ECO:0000313" key="1">
    <source>
        <dbReference type="EMBL" id="GIY41262.1"/>
    </source>
</evidence>
<accession>A0AAV4T955</accession>
<dbReference type="Proteomes" id="UP001054945">
    <property type="component" value="Unassembled WGS sequence"/>
</dbReference>
<proteinExistence type="predicted"/>
<keyword evidence="2" id="KW-1185">Reference proteome</keyword>